<dbReference type="InParanoid" id="W4KF89"/>
<reference evidence="2 3" key="1">
    <citation type="journal article" date="2012" name="New Phytol.">
        <title>Insight into trade-off between wood decay and parasitism from the genome of a fungal forest pathogen.</title>
        <authorList>
            <person name="Olson A."/>
            <person name="Aerts A."/>
            <person name="Asiegbu F."/>
            <person name="Belbahri L."/>
            <person name="Bouzid O."/>
            <person name="Broberg A."/>
            <person name="Canback B."/>
            <person name="Coutinho P.M."/>
            <person name="Cullen D."/>
            <person name="Dalman K."/>
            <person name="Deflorio G."/>
            <person name="van Diepen L.T."/>
            <person name="Dunand C."/>
            <person name="Duplessis S."/>
            <person name="Durling M."/>
            <person name="Gonthier P."/>
            <person name="Grimwood J."/>
            <person name="Fossdal C.G."/>
            <person name="Hansson D."/>
            <person name="Henrissat B."/>
            <person name="Hietala A."/>
            <person name="Himmelstrand K."/>
            <person name="Hoffmeister D."/>
            <person name="Hogberg N."/>
            <person name="James T.Y."/>
            <person name="Karlsson M."/>
            <person name="Kohler A."/>
            <person name="Kues U."/>
            <person name="Lee Y.H."/>
            <person name="Lin Y.C."/>
            <person name="Lind M."/>
            <person name="Lindquist E."/>
            <person name="Lombard V."/>
            <person name="Lucas S."/>
            <person name="Lunden K."/>
            <person name="Morin E."/>
            <person name="Murat C."/>
            <person name="Park J."/>
            <person name="Raffaello T."/>
            <person name="Rouze P."/>
            <person name="Salamov A."/>
            <person name="Schmutz J."/>
            <person name="Solheim H."/>
            <person name="Stahlberg J."/>
            <person name="Velez H."/>
            <person name="de Vries R.P."/>
            <person name="Wiebenga A."/>
            <person name="Woodward S."/>
            <person name="Yakovlev I."/>
            <person name="Garbelotto M."/>
            <person name="Martin F."/>
            <person name="Grigoriev I.V."/>
            <person name="Stenlid J."/>
        </authorList>
    </citation>
    <scope>NUCLEOTIDE SEQUENCE [LARGE SCALE GENOMIC DNA]</scope>
    <source>
        <strain evidence="2 3">TC 32-1</strain>
    </source>
</reference>
<feature type="compositionally biased region" description="Low complexity" evidence="1">
    <location>
        <begin position="10"/>
        <end position="23"/>
    </location>
</feature>
<name>W4KF89_HETIT</name>
<feature type="region of interest" description="Disordered" evidence="1">
    <location>
        <begin position="1"/>
        <end position="23"/>
    </location>
</feature>
<dbReference type="AlphaFoldDB" id="W4KF89"/>
<dbReference type="RefSeq" id="XP_009544062.1">
    <property type="nucleotide sequence ID" value="XM_009545767.1"/>
</dbReference>
<dbReference type="Proteomes" id="UP000030671">
    <property type="component" value="Unassembled WGS sequence"/>
</dbReference>
<evidence type="ECO:0000313" key="2">
    <source>
        <dbReference type="EMBL" id="ETW84384.1"/>
    </source>
</evidence>
<feature type="region of interest" description="Disordered" evidence="1">
    <location>
        <begin position="114"/>
        <end position="149"/>
    </location>
</feature>
<sequence length="234" mass="25882">MNTPPSLTQPDDNSSPSSDPLESPFSFVFTSSRYAPTTSESLVELSRPDLTATQLGRHAQGAINIKSTLQPPSPTVDFIPFSPNYHTRSAHSFSIQSSCSDSVLSRESYAQRSRRSTFGPDVFSGRSSVSSGPPSKYLPAHQHTRASSVSAPLQRNYLYGGSPELSITELLWTNPDRSQTRRGPESVMRRRSSTRKTVVLDEGECWKKPMLKPDAQVTNPPKDCLLDPKFQCFQ</sequence>
<accession>W4KF89</accession>
<protein>
    <submittedName>
        <fullName evidence="2">Uncharacterized protein</fullName>
    </submittedName>
</protein>
<dbReference type="EMBL" id="KI925456">
    <property type="protein sequence ID" value="ETW84384.1"/>
    <property type="molecule type" value="Genomic_DNA"/>
</dbReference>
<organism evidence="2 3">
    <name type="scientific">Heterobasidion irregulare (strain TC 32-1)</name>
    <dbReference type="NCBI Taxonomy" id="747525"/>
    <lineage>
        <taxon>Eukaryota</taxon>
        <taxon>Fungi</taxon>
        <taxon>Dikarya</taxon>
        <taxon>Basidiomycota</taxon>
        <taxon>Agaricomycotina</taxon>
        <taxon>Agaricomycetes</taxon>
        <taxon>Russulales</taxon>
        <taxon>Bondarzewiaceae</taxon>
        <taxon>Heterobasidion</taxon>
        <taxon>Heterobasidion annosum species complex</taxon>
    </lineage>
</organism>
<gene>
    <name evidence="2" type="ORF">HETIRDRAFT_449870</name>
</gene>
<proteinExistence type="predicted"/>
<evidence type="ECO:0000256" key="1">
    <source>
        <dbReference type="SAM" id="MobiDB-lite"/>
    </source>
</evidence>
<dbReference type="HOGENOM" id="CLU_1185139_0_0_1"/>
<dbReference type="KEGG" id="hir:HETIRDRAFT_449870"/>
<evidence type="ECO:0000313" key="3">
    <source>
        <dbReference type="Proteomes" id="UP000030671"/>
    </source>
</evidence>
<keyword evidence="3" id="KW-1185">Reference proteome</keyword>
<dbReference type="GeneID" id="20675990"/>
<feature type="compositionally biased region" description="Low complexity" evidence="1">
    <location>
        <begin position="124"/>
        <end position="135"/>
    </location>
</feature>